<feature type="repeat" description="ANK" evidence="3">
    <location>
        <begin position="138"/>
        <end position="159"/>
    </location>
</feature>
<dbReference type="Gene3D" id="1.25.40.20">
    <property type="entry name" value="Ankyrin repeat-containing domain"/>
    <property type="match status" value="1"/>
</dbReference>
<dbReference type="InterPro" id="IPR002110">
    <property type="entry name" value="Ankyrin_rpt"/>
</dbReference>
<keyword evidence="1" id="KW-0677">Repeat</keyword>
<keyword evidence="2 3" id="KW-0040">ANK repeat</keyword>
<accession>A0A3S4N860</accession>
<dbReference type="Pfam" id="PF12796">
    <property type="entry name" value="Ank_2"/>
    <property type="match status" value="1"/>
</dbReference>
<evidence type="ECO:0000256" key="2">
    <source>
        <dbReference type="ARBA" id="ARBA00023043"/>
    </source>
</evidence>
<dbReference type="PROSITE" id="PS50297">
    <property type="entry name" value="ANK_REP_REGION"/>
    <property type="match status" value="1"/>
</dbReference>
<dbReference type="InterPro" id="IPR036770">
    <property type="entry name" value="Ankyrin_rpt-contain_sf"/>
</dbReference>
<dbReference type="OrthoDB" id="1847170at2759"/>
<evidence type="ECO:0000256" key="1">
    <source>
        <dbReference type="ARBA" id="ARBA00022737"/>
    </source>
</evidence>
<dbReference type="STRING" id="337451.A0A3S4N860"/>
<proteinExistence type="predicted"/>
<dbReference type="AlphaFoldDB" id="A0A3S4N860"/>
<sequence>MTATVYPLVKKAPPNLIKEADDFGKTALHYASTIGCYDDDNIWIQNRILILSLLMRTEPSLAYKSDNDGNYPLLIATIEAPFEAVEIILEHCPDSAELVDRRGRNALHLAVLKNRVSTLDSLIKRPEFKMLINQPDNDGNTPMHLATQHNYDKIVELLLTCKGLDLAATNKEGHTAMDICGYTTKQRLIHDKLKGYGARPSRQLWREMFLLPPPPPPPPPPRAPELVSISSNTEAVINTLSVVTTLVATVTFALLSQFQADTKMTVSMKAYLSLLKLQHL</sequence>
<dbReference type="SMART" id="SM00248">
    <property type="entry name" value="ANK"/>
    <property type="match status" value="4"/>
</dbReference>
<dbReference type="PANTHER" id="PTHR24186">
    <property type="entry name" value="PROTEIN PHOSPHATASE 1 REGULATORY SUBUNIT"/>
    <property type="match status" value="1"/>
</dbReference>
<organism evidence="4 5">
    <name type="scientific">Cinnamomum micranthum f. kanehirae</name>
    <dbReference type="NCBI Taxonomy" id="337451"/>
    <lineage>
        <taxon>Eukaryota</taxon>
        <taxon>Viridiplantae</taxon>
        <taxon>Streptophyta</taxon>
        <taxon>Embryophyta</taxon>
        <taxon>Tracheophyta</taxon>
        <taxon>Spermatophyta</taxon>
        <taxon>Magnoliopsida</taxon>
        <taxon>Magnoliidae</taxon>
        <taxon>Laurales</taxon>
        <taxon>Lauraceae</taxon>
        <taxon>Cinnamomum</taxon>
    </lineage>
</organism>
<evidence type="ECO:0000256" key="3">
    <source>
        <dbReference type="PROSITE-ProRule" id="PRU00023"/>
    </source>
</evidence>
<protein>
    <submittedName>
        <fullName evidence="4">Ankyrin repeat-containing protein</fullName>
    </submittedName>
</protein>
<comment type="caution">
    <text evidence="4">The sequence shown here is derived from an EMBL/GenBank/DDBJ whole genome shotgun (WGS) entry which is preliminary data.</text>
</comment>
<dbReference type="Proteomes" id="UP000283530">
    <property type="component" value="Unassembled WGS sequence"/>
</dbReference>
<keyword evidence="5" id="KW-1185">Reference proteome</keyword>
<dbReference type="EMBL" id="QPKB01000001">
    <property type="protein sequence ID" value="RWR73892.1"/>
    <property type="molecule type" value="Genomic_DNA"/>
</dbReference>
<gene>
    <name evidence="4" type="ORF">CKAN_00220000</name>
</gene>
<evidence type="ECO:0000313" key="5">
    <source>
        <dbReference type="Proteomes" id="UP000283530"/>
    </source>
</evidence>
<name>A0A3S4N860_9MAGN</name>
<dbReference type="PROSITE" id="PS50088">
    <property type="entry name" value="ANK_REPEAT"/>
    <property type="match status" value="1"/>
</dbReference>
<evidence type="ECO:0000313" key="4">
    <source>
        <dbReference type="EMBL" id="RWR73892.1"/>
    </source>
</evidence>
<reference evidence="4 5" key="1">
    <citation type="journal article" date="2019" name="Nat. Plants">
        <title>Stout camphor tree genome fills gaps in understanding of flowering plant genome evolution.</title>
        <authorList>
            <person name="Chaw S.M."/>
            <person name="Liu Y.C."/>
            <person name="Wu Y.W."/>
            <person name="Wang H.Y."/>
            <person name="Lin C.I."/>
            <person name="Wu C.S."/>
            <person name="Ke H.M."/>
            <person name="Chang L.Y."/>
            <person name="Hsu C.Y."/>
            <person name="Yang H.T."/>
            <person name="Sudianto E."/>
            <person name="Hsu M.H."/>
            <person name="Wu K.P."/>
            <person name="Wang L.N."/>
            <person name="Leebens-Mack J.H."/>
            <person name="Tsai I.J."/>
        </authorList>
    </citation>
    <scope>NUCLEOTIDE SEQUENCE [LARGE SCALE GENOMIC DNA]</scope>
    <source>
        <strain evidence="5">cv. Chaw 1501</strain>
        <tissue evidence="4">Young leaves</tissue>
    </source>
</reference>
<dbReference type="PANTHER" id="PTHR24186:SF50">
    <property type="entry name" value="ANKYRIN REPEAT-CONTAINING PROTEIN ITN1-LIKE ISOFORM X1"/>
    <property type="match status" value="1"/>
</dbReference>
<dbReference type="SUPFAM" id="SSF48403">
    <property type="entry name" value="Ankyrin repeat"/>
    <property type="match status" value="1"/>
</dbReference>
<dbReference type="GO" id="GO:0005886">
    <property type="term" value="C:plasma membrane"/>
    <property type="evidence" value="ECO:0007669"/>
    <property type="project" value="TreeGrafter"/>
</dbReference>